<protein>
    <recommendedName>
        <fullName evidence="2">Right handed beta helix domain-containing protein</fullName>
    </recommendedName>
</protein>
<dbReference type="InterPro" id="IPR011050">
    <property type="entry name" value="Pectin_lyase_fold/virulence"/>
</dbReference>
<dbReference type="InterPro" id="IPR039448">
    <property type="entry name" value="Beta_helix"/>
</dbReference>
<accession>A0ABY6HN74</accession>
<dbReference type="InterPro" id="IPR012334">
    <property type="entry name" value="Pectin_lyas_fold"/>
</dbReference>
<reference evidence="3" key="1">
    <citation type="submission" date="2022-09" db="EMBL/GenBank/DDBJ databases">
        <title>Actin cytoskeleton and complex cell architecture in an #Asgard archaeon.</title>
        <authorList>
            <person name="Ponce Toledo R.I."/>
            <person name="Schleper C."/>
            <person name="Rodrigues Oliveira T."/>
            <person name="Wollweber F."/>
            <person name="Xu J."/>
            <person name="Rittmann S."/>
            <person name="Klingl A."/>
            <person name="Pilhofer M."/>
        </authorList>
    </citation>
    <scope>NUCLEOTIDE SEQUENCE</scope>
    <source>
        <strain evidence="3">B-35</strain>
    </source>
</reference>
<sequence length="375" mass="42321">MQFDLFYHVVRKFNKRRNIIMFGCGTLILLSTIMIYSESAMGDTQLITQNMSDTPKSATNYGHLQISEQNNWSTYPEIAQGKGTYDEPYIIDGVTFDANYLKFSLKISNTQDYMIFRNCVFNGSYNGDSGSFIIDSCSNIDIISCEIINNEQTGLFIKDSQNITVFQTTIEYNSDTGISCSNSSNITFESNIIEATDGIGILIESNSHNIEILKNGIGYNEIGIKIMSSSSYVNVTENDFDGNSNYHVILVQSSFNSIIGNTLSENDGNEIIDESNDETNTIRDNSITYLLGEFYLEQDYMLLVYYGLIIGIVITAVIIGRIRKRKRSANKQKINVNRIKDFCPHCGEILPKIPHKEISNQPRVNYCEHCGEKIL</sequence>
<keyword evidence="1" id="KW-0472">Membrane</keyword>
<organism evidence="3 4">
    <name type="scientific">Candidatus Lokiarchaeum ossiferum</name>
    <dbReference type="NCBI Taxonomy" id="2951803"/>
    <lineage>
        <taxon>Archaea</taxon>
        <taxon>Promethearchaeati</taxon>
        <taxon>Promethearchaeota</taxon>
        <taxon>Promethearchaeia</taxon>
        <taxon>Promethearchaeales</taxon>
        <taxon>Promethearchaeaceae</taxon>
        <taxon>Candidatus Lokiarchaeum</taxon>
    </lineage>
</organism>
<evidence type="ECO:0000313" key="3">
    <source>
        <dbReference type="EMBL" id="UYP44970.1"/>
    </source>
</evidence>
<evidence type="ECO:0000256" key="1">
    <source>
        <dbReference type="SAM" id="Phobius"/>
    </source>
</evidence>
<dbReference type="SUPFAM" id="SSF51126">
    <property type="entry name" value="Pectin lyase-like"/>
    <property type="match status" value="1"/>
</dbReference>
<proteinExistence type="predicted"/>
<dbReference type="EMBL" id="CP104013">
    <property type="protein sequence ID" value="UYP44970.1"/>
    <property type="molecule type" value="Genomic_DNA"/>
</dbReference>
<keyword evidence="4" id="KW-1185">Reference proteome</keyword>
<dbReference type="Pfam" id="PF13229">
    <property type="entry name" value="Beta_helix"/>
    <property type="match status" value="1"/>
</dbReference>
<feature type="domain" description="Right handed beta helix" evidence="2">
    <location>
        <begin position="93"/>
        <end position="240"/>
    </location>
</feature>
<dbReference type="Proteomes" id="UP001208689">
    <property type="component" value="Chromosome"/>
</dbReference>
<gene>
    <name evidence="3" type="ORF">NEF87_001255</name>
</gene>
<keyword evidence="1" id="KW-0812">Transmembrane</keyword>
<dbReference type="SMART" id="SM00710">
    <property type="entry name" value="PbH1"/>
    <property type="match status" value="4"/>
</dbReference>
<dbReference type="InterPro" id="IPR006626">
    <property type="entry name" value="PbH1"/>
</dbReference>
<feature type="transmembrane region" description="Helical" evidence="1">
    <location>
        <begin position="20"/>
        <end position="37"/>
    </location>
</feature>
<keyword evidence="1" id="KW-1133">Transmembrane helix</keyword>
<dbReference type="Gene3D" id="2.160.20.10">
    <property type="entry name" value="Single-stranded right-handed beta-helix, Pectin lyase-like"/>
    <property type="match status" value="1"/>
</dbReference>
<name>A0ABY6HN74_9ARCH</name>
<evidence type="ECO:0000259" key="2">
    <source>
        <dbReference type="Pfam" id="PF13229"/>
    </source>
</evidence>
<evidence type="ECO:0000313" key="4">
    <source>
        <dbReference type="Proteomes" id="UP001208689"/>
    </source>
</evidence>
<feature type="transmembrane region" description="Helical" evidence="1">
    <location>
        <begin position="300"/>
        <end position="322"/>
    </location>
</feature>